<name>A0ABR9K2U5_9ACTN</name>
<keyword evidence="3" id="KW-1185">Reference proteome</keyword>
<feature type="region of interest" description="Disordered" evidence="1">
    <location>
        <begin position="50"/>
        <end position="72"/>
    </location>
</feature>
<dbReference type="Gene3D" id="2.60.120.200">
    <property type="match status" value="1"/>
</dbReference>
<evidence type="ECO:0000256" key="1">
    <source>
        <dbReference type="SAM" id="MobiDB-lite"/>
    </source>
</evidence>
<reference evidence="2 3" key="1">
    <citation type="submission" date="2020-10" db="EMBL/GenBank/DDBJ databases">
        <title>Sequencing the genomes of 1000 actinobacteria strains.</title>
        <authorList>
            <person name="Klenk H.-P."/>
        </authorList>
    </citation>
    <scope>NUCLEOTIDE SEQUENCE [LARGE SCALE GENOMIC DNA]</scope>
    <source>
        <strain evidence="2 3">DSM 46744</strain>
    </source>
</reference>
<dbReference type="Proteomes" id="UP000627838">
    <property type="component" value="Unassembled WGS sequence"/>
</dbReference>
<accession>A0ABR9K2U5</accession>
<dbReference type="RefSeq" id="WP_192763095.1">
    <property type="nucleotide sequence ID" value="NZ_JADBDZ010000001.1"/>
</dbReference>
<evidence type="ECO:0000313" key="2">
    <source>
        <dbReference type="EMBL" id="MBE1537176.1"/>
    </source>
</evidence>
<sequence length="230" mass="25519">MADGWRLVWDAVPKRDGLAAFGSVEDDRAGSHPGVRHVTALGTMYRFDIHHPGDVDRSPDRQRQEVKGMRADGRARAIGRGETWRFTWSWYLTGALRATTSFTHVHQMFAGGKGGSPVLVTSLRRRGGRDLLELNAIHAGVVAGETDLRPLRSRWIDVELEARFAGAGSVRWRVSSEDGVAVDVARDGLDLWNGKGDIAPKWGIYRSLKDATRLSDAHLLIKDLRAYRPA</sequence>
<proteinExistence type="predicted"/>
<comment type="caution">
    <text evidence="2">The sequence shown here is derived from an EMBL/GenBank/DDBJ whole genome shotgun (WGS) entry which is preliminary data.</text>
</comment>
<gene>
    <name evidence="2" type="ORF">H4W34_007009</name>
</gene>
<evidence type="ECO:0000313" key="3">
    <source>
        <dbReference type="Proteomes" id="UP000627838"/>
    </source>
</evidence>
<dbReference type="EMBL" id="JADBDZ010000001">
    <property type="protein sequence ID" value="MBE1537176.1"/>
    <property type="molecule type" value="Genomic_DNA"/>
</dbReference>
<organism evidence="2 3">
    <name type="scientific">Actinomadura algeriensis</name>
    <dbReference type="NCBI Taxonomy" id="1679523"/>
    <lineage>
        <taxon>Bacteria</taxon>
        <taxon>Bacillati</taxon>
        <taxon>Actinomycetota</taxon>
        <taxon>Actinomycetes</taxon>
        <taxon>Streptosporangiales</taxon>
        <taxon>Thermomonosporaceae</taxon>
        <taxon>Actinomadura</taxon>
    </lineage>
</organism>
<protein>
    <submittedName>
        <fullName evidence="2">Chitin-binding protein</fullName>
    </submittedName>
</protein>